<name>A0A4Z2H7S1_9TELE</name>
<comment type="caution">
    <text evidence="2">The sequence shown here is derived from an EMBL/GenBank/DDBJ whole genome shotgun (WGS) entry which is preliminary data.</text>
</comment>
<evidence type="ECO:0000313" key="3">
    <source>
        <dbReference type="Proteomes" id="UP000314294"/>
    </source>
</evidence>
<feature type="region of interest" description="Disordered" evidence="1">
    <location>
        <begin position="39"/>
        <end position="60"/>
    </location>
</feature>
<organism evidence="2 3">
    <name type="scientific">Liparis tanakae</name>
    <name type="common">Tanaka's snailfish</name>
    <dbReference type="NCBI Taxonomy" id="230148"/>
    <lineage>
        <taxon>Eukaryota</taxon>
        <taxon>Metazoa</taxon>
        <taxon>Chordata</taxon>
        <taxon>Craniata</taxon>
        <taxon>Vertebrata</taxon>
        <taxon>Euteleostomi</taxon>
        <taxon>Actinopterygii</taxon>
        <taxon>Neopterygii</taxon>
        <taxon>Teleostei</taxon>
        <taxon>Neoteleostei</taxon>
        <taxon>Acanthomorphata</taxon>
        <taxon>Eupercaria</taxon>
        <taxon>Perciformes</taxon>
        <taxon>Cottioidei</taxon>
        <taxon>Cottales</taxon>
        <taxon>Liparidae</taxon>
        <taxon>Liparis</taxon>
    </lineage>
</organism>
<proteinExistence type="predicted"/>
<dbReference type="AlphaFoldDB" id="A0A4Z2H7S1"/>
<keyword evidence="3" id="KW-1185">Reference proteome</keyword>
<dbReference type="Proteomes" id="UP000314294">
    <property type="component" value="Unassembled WGS sequence"/>
</dbReference>
<sequence>MALEPADGQRMRNRALNSPTSIRTLEFRWPVSHQPGRVGLQEELRTAGGTPDCRRNSGLQERAHKVPDFILRDSHGTYGALIEKKGSGVNKEVSNYA</sequence>
<gene>
    <name evidence="2" type="ORF">EYF80_028488</name>
</gene>
<evidence type="ECO:0000256" key="1">
    <source>
        <dbReference type="SAM" id="MobiDB-lite"/>
    </source>
</evidence>
<reference evidence="2 3" key="1">
    <citation type="submission" date="2019-03" db="EMBL/GenBank/DDBJ databases">
        <title>First draft genome of Liparis tanakae, snailfish: a comprehensive survey of snailfish specific genes.</title>
        <authorList>
            <person name="Kim W."/>
            <person name="Song I."/>
            <person name="Jeong J.-H."/>
            <person name="Kim D."/>
            <person name="Kim S."/>
            <person name="Ryu S."/>
            <person name="Song J.Y."/>
            <person name="Lee S.K."/>
        </authorList>
    </citation>
    <scope>NUCLEOTIDE SEQUENCE [LARGE SCALE GENOMIC DNA]</scope>
    <source>
        <tissue evidence="2">Muscle</tissue>
    </source>
</reference>
<evidence type="ECO:0000313" key="2">
    <source>
        <dbReference type="EMBL" id="TNN61285.1"/>
    </source>
</evidence>
<accession>A0A4Z2H7S1</accession>
<protein>
    <submittedName>
        <fullName evidence="2">Uncharacterized protein</fullName>
    </submittedName>
</protein>
<dbReference type="EMBL" id="SRLO01000318">
    <property type="protein sequence ID" value="TNN61285.1"/>
    <property type="molecule type" value="Genomic_DNA"/>
</dbReference>